<evidence type="ECO:0000256" key="1">
    <source>
        <dbReference type="SAM" id="MobiDB-lite"/>
    </source>
</evidence>
<protein>
    <submittedName>
        <fullName evidence="2">Uncharacterized protein</fullName>
    </submittedName>
</protein>
<comment type="caution">
    <text evidence="2">The sequence shown here is derived from an EMBL/GenBank/DDBJ whole genome shotgun (WGS) entry which is preliminary data.</text>
</comment>
<dbReference type="AlphaFoldDB" id="A0A8H5SWP5"/>
<feature type="compositionally biased region" description="Polar residues" evidence="1">
    <location>
        <begin position="96"/>
        <end position="117"/>
    </location>
</feature>
<proteinExistence type="predicted"/>
<sequence length="233" mass="25959">MASDYSSSSSHHFLFGSSLPSKPKDKIPVWLGNHHLPYLCQGPDPDVAESEPSNLINNKRKRSPTVQSYGPCTGLITPDISQSTEQSAKCRRSSTSDDGTTNSPMSHGSKSLKSTVSNKSSTAALKWPSRFANNYKIKYFLDRPQNLPGSLLKFKTELDEDATHWAFYEPDNDVERHYELPTPRLVDNIAGWAIKVSQFSGQECYWSSTVHVLALKEAFLSIRNEDLVHLALG</sequence>
<name>A0A8H5SWP5_9HYPO</name>
<feature type="region of interest" description="Disordered" evidence="1">
    <location>
        <begin position="42"/>
        <end position="117"/>
    </location>
</feature>
<feature type="non-terminal residue" evidence="2">
    <location>
        <position position="1"/>
    </location>
</feature>
<dbReference type="Proteomes" id="UP000562682">
    <property type="component" value="Unassembled WGS sequence"/>
</dbReference>
<gene>
    <name evidence="2" type="ORF">FDENT_14069</name>
</gene>
<evidence type="ECO:0000313" key="2">
    <source>
        <dbReference type="EMBL" id="KAF5658476.1"/>
    </source>
</evidence>
<evidence type="ECO:0000313" key="3">
    <source>
        <dbReference type="Proteomes" id="UP000562682"/>
    </source>
</evidence>
<reference evidence="2 3" key="1">
    <citation type="submission" date="2020-05" db="EMBL/GenBank/DDBJ databases">
        <title>Identification and distribution of gene clusters putatively required for synthesis of sphingolipid metabolism inhibitors in phylogenetically diverse species of the filamentous fungus Fusarium.</title>
        <authorList>
            <person name="Kim H.-S."/>
            <person name="Busman M."/>
            <person name="Brown D.W."/>
            <person name="Divon H."/>
            <person name="Uhlig S."/>
            <person name="Proctor R.H."/>
        </authorList>
    </citation>
    <scope>NUCLEOTIDE SEQUENCE [LARGE SCALE GENOMIC DNA]</scope>
    <source>
        <strain evidence="2 3">NRRL 25311</strain>
    </source>
</reference>
<dbReference type="EMBL" id="JAAOAK010000673">
    <property type="protein sequence ID" value="KAF5658476.1"/>
    <property type="molecule type" value="Genomic_DNA"/>
</dbReference>
<keyword evidence="3" id="KW-1185">Reference proteome</keyword>
<organism evidence="2 3">
    <name type="scientific">Fusarium denticulatum</name>
    <dbReference type="NCBI Taxonomy" id="48507"/>
    <lineage>
        <taxon>Eukaryota</taxon>
        <taxon>Fungi</taxon>
        <taxon>Dikarya</taxon>
        <taxon>Ascomycota</taxon>
        <taxon>Pezizomycotina</taxon>
        <taxon>Sordariomycetes</taxon>
        <taxon>Hypocreomycetidae</taxon>
        <taxon>Hypocreales</taxon>
        <taxon>Nectriaceae</taxon>
        <taxon>Fusarium</taxon>
        <taxon>Fusarium fujikuroi species complex</taxon>
    </lineage>
</organism>
<accession>A0A8H5SWP5</accession>